<evidence type="ECO:0000259" key="3">
    <source>
        <dbReference type="Pfam" id="PF12325"/>
    </source>
</evidence>
<dbReference type="OrthoDB" id="74178at2759"/>
<dbReference type="Proteomes" id="UP001150925">
    <property type="component" value="Unassembled WGS sequence"/>
</dbReference>
<evidence type="ECO:0000313" key="5">
    <source>
        <dbReference type="Proteomes" id="UP001150925"/>
    </source>
</evidence>
<sequence length="467" mass="51946">ETETGLQQALHRAEQINQATQKKYDQLQADQSTRVREADQVAQADLKRQLEESQRQCSQAQSEIDTQHDMYEQELATLKRSWASKEANWQSQLSSLQLRLELSGAGADNFHLDVHEHTQPLFQQIDELTRKLYQETEAKEALDRRHTQQLKKLQKKLGESRDEVSGLRSRLEVVSEQYQESSIQLKNSDDRIRQLEIQLEDRDALLESLEAQLEETRITVTQLEQSQDRLTSRQGEGSPFGSTVAGANPQSPKESPSCIHSDTSPATDSLGASLDPLSTPLVTAHADDQPGGGGQTTDVSPCVAAAIRLNEYSPASALGTPSALGLMEQTSPGSPSLNHRLTPLPSGSGAQPDRSLEGLTTAQLIAQIASLQTQLRLLNTQQSQSEEELVNAKAENDQLQKSLDKLRSTDADHQELLRRHEAVLELLGEKTELVDELKADITDIKDMYKVQIMDLVNKVEELTRRQA</sequence>
<feature type="non-terminal residue" evidence="4">
    <location>
        <position position="1"/>
    </location>
</feature>
<evidence type="ECO:0000256" key="1">
    <source>
        <dbReference type="SAM" id="Coils"/>
    </source>
</evidence>
<feature type="coiled-coil region" evidence="1">
    <location>
        <begin position="361"/>
        <end position="409"/>
    </location>
</feature>
<dbReference type="PANTHER" id="PTHR46515:SF1">
    <property type="entry name" value="TATA ELEMENT MODULATORY FACTOR"/>
    <property type="match status" value="1"/>
</dbReference>
<dbReference type="GO" id="GO:0005783">
    <property type="term" value="C:endoplasmic reticulum"/>
    <property type="evidence" value="ECO:0007669"/>
    <property type="project" value="TreeGrafter"/>
</dbReference>
<gene>
    <name evidence="4" type="ORF">IWQ62_006387</name>
</gene>
<keyword evidence="1" id="KW-0175">Coiled coil</keyword>
<protein>
    <recommendedName>
        <fullName evidence="3">TATA element modulatory factor 1 TATA binding domain-containing protein</fullName>
    </recommendedName>
</protein>
<accession>A0A9W8ANN1</accession>
<dbReference type="GO" id="GO:0005794">
    <property type="term" value="C:Golgi apparatus"/>
    <property type="evidence" value="ECO:0007669"/>
    <property type="project" value="TreeGrafter"/>
</dbReference>
<dbReference type="InterPro" id="IPR022091">
    <property type="entry name" value="TMF_TATA-bd"/>
</dbReference>
<feature type="region of interest" description="Disordered" evidence="2">
    <location>
        <begin position="224"/>
        <end position="297"/>
    </location>
</feature>
<dbReference type="Pfam" id="PF12325">
    <property type="entry name" value="TMF_TATA_bd"/>
    <property type="match status" value="1"/>
</dbReference>
<evidence type="ECO:0000256" key="2">
    <source>
        <dbReference type="SAM" id="MobiDB-lite"/>
    </source>
</evidence>
<name>A0A9W8ANN1_9FUNG</name>
<organism evidence="4 5">
    <name type="scientific">Dispira parvispora</name>
    <dbReference type="NCBI Taxonomy" id="1520584"/>
    <lineage>
        <taxon>Eukaryota</taxon>
        <taxon>Fungi</taxon>
        <taxon>Fungi incertae sedis</taxon>
        <taxon>Zoopagomycota</taxon>
        <taxon>Kickxellomycotina</taxon>
        <taxon>Dimargaritomycetes</taxon>
        <taxon>Dimargaritales</taxon>
        <taxon>Dimargaritaceae</taxon>
        <taxon>Dispira</taxon>
    </lineage>
</organism>
<proteinExistence type="predicted"/>
<keyword evidence="5" id="KW-1185">Reference proteome</keyword>
<dbReference type="AlphaFoldDB" id="A0A9W8ANN1"/>
<dbReference type="EMBL" id="JANBPY010003443">
    <property type="protein sequence ID" value="KAJ1951716.1"/>
    <property type="molecule type" value="Genomic_DNA"/>
</dbReference>
<dbReference type="InterPro" id="IPR052602">
    <property type="entry name" value="Growth_transcription_reg"/>
</dbReference>
<comment type="caution">
    <text evidence="4">The sequence shown here is derived from an EMBL/GenBank/DDBJ whole genome shotgun (WGS) entry which is preliminary data.</text>
</comment>
<feature type="domain" description="TATA element modulatory factor 1 TATA binding" evidence="3">
    <location>
        <begin position="365"/>
        <end position="455"/>
    </location>
</feature>
<evidence type="ECO:0000313" key="4">
    <source>
        <dbReference type="EMBL" id="KAJ1951716.1"/>
    </source>
</evidence>
<reference evidence="4" key="1">
    <citation type="submission" date="2022-07" db="EMBL/GenBank/DDBJ databases">
        <title>Phylogenomic reconstructions and comparative analyses of Kickxellomycotina fungi.</title>
        <authorList>
            <person name="Reynolds N.K."/>
            <person name="Stajich J.E."/>
            <person name="Barry K."/>
            <person name="Grigoriev I.V."/>
            <person name="Crous P."/>
            <person name="Smith M.E."/>
        </authorList>
    </citation>
    <scope>NUCLEOTIDE SEQUENCE</scope>
    <source>
        <strain evidence="4">RSA 1196</strain>
    </source>
</reference>
<feature type="compositionally biased region" description="Polar residues" evidence="2">
    <location>
        <begin position="248"/>
        <end position="267"/>
    </location>
</feature>
<feature type="region of interest" description="Disordered" evidence="2">
    <location>
        <begin position="20"/>
        <end position="40"/>
    </location>
</feature>
<dbReference type="PANTHER" id="PTHR46515">
    <property type="entry name" value="TATA ELEMENT MODULATORY FACTOR TMF1"/>
    <property type="match status" value="1"/>
</dbReference>